<proteinExistence type="predicted"/>
<feature type="compositionally biased region" description="Basic and acidic residues" evidence="1">
    <location>
        <begin position="155"/>
        <end position="173"/>
    </location>
</feature>
<evidence type="ECO:0000256" key="1">
    <source>
        <dbReference type="SAM" id="MobiDB-lite"/>
    </source>
</evidence>
<dbReference type="GeneID" id="37109302"/>
<accession>A0A317X349</accession>
<dbReference type="Proteomes" id="UP000246702">
    <property type="component" value="Unassembled WGS sequence"/>
</dbReference>
<gene>
    <name evidence="2" type="ORF">BO94DRAFT_358691</name>
</gene>
<dbReference type="EMBL" id="MSFK01000007">
    <property type="protein sequence ID" value="PWY93054.1"/>
    <property type="molecule type" value="Genomic_DNA"/>
</dbReference>
<dbReference type="RefSeq" id="XP_025469815.1">
    <property type="nucleotide sequence ID" value="XM_025607159.1"/>
</dbReference>
<protein>
    <submittedName>
        <fullName evidence="2">Uncharacterized protein</fullName>
    </submittedName>
</protein>
<sequence>MAHPHLMRIYCTGPNEGCIGLKAAIMTDLDINILTPHGHRDLANFPIREGGEFSVQASTEDVFTVRNCVHLHIWTDESTRLELVIFYIPTDDSPILQTPPDVHVILGRNSILAAKELGGRLPSIAPLRLGRESQSQAEERERTRDSRRQQAAKVQEARIEREAQQSKAEEEKRRQARRS</sequence>
<evidence type="ECO:0000313" key="2">
    <source>
        <dbReference type="EMBL" id="PWY93054.1"/>
    </source>
</evidence>
<feature type="compositionally biased region" description="Basic and acidic residues" evidence="1">
    <location>
        <begin position="137"/>
        <end position="148"/>
    </location>
</feature>
<organism evidence="2 3">
    <name type="scientific">Aspergillus sclerotioniger CBS 115572</name>
    <dbReference type="NCBI Taxonomy" id="1450535"/>
    <lineage>
        <taxon>Eukaryota</taxon>
        <taxon>Fungi</taxon>
        <taxon>Dikarya</taxon>
        <taxon>Ascomycota</taxon>
        <taxon>Pezizomycotina</taxon>
        <taxon>Eurotiomycetes</taxon>
        <taxon>Eurotiomycetidae</taxon>
        <taxon>Eurotiales</taxon>
        <taxon>Aspergillaceae</taxon>
        <taxon>Aspergillus</taxon>
        <taxon>Aspergillus subgen. Circumdati</taxon>
    </lineage>
</organism>
<feature type="region of interest" description="Disordered" evidence="1">
    <location>
        <begin position="125"/>
        <end position="179"/>
    </location>
</feature>
<keyword evidence="3" id="KW-1185">Reference proteome</keyword>
<dbReference type="AlphaFoldDB" id="A0A317X349"/>
<reference evidence="2 3" key="1">
    <citation type="submission" date="2016-12" db="EMBL/GenBank/DDBJ databases">
        <title>The genomes of Aspergillus section Nigri reveals drivers in fungal speciation.</title>
        <authorList>
            <consortium name="DOE Joint Genome Institute"/>
            <person name="Vesth T.C."/>
            <person name="Nybo J."/>
            <person name="Theobald S."/>
            <person name="Brandl J."/>
            <person name="Frisvad J.C."/>
            <person name="Nielsen K.F."/>
            <person name="Lyhne E.K."/>
            <person name="Kogle M.E."/>
            <person name="Kuo A."/>
            <person name="Riley R."/>
            <person name="Clum A."/>
            <person name="Nolan M."/>
            <person name="Lipzen A."/>
            <person name="Salamov A."/>
            <person name="Henrissat B."/>
            <person name="Wiebenga A."/>
            <person name="De Vries R.P."/>
            <person name="Grigoriev I.V."/>
            <person name="Mortensen U.H."/>
            <person name="Andersen M.R."/>
            <person name="Baker S.E."/>
        </authorList>
    </citation>
    <scope>NUCLEOTIDE SEQUENCE [LARGE SCALE GENOMIC DNA]</scope>
    <source>
        <strain evidence="2 3">CBS 115572</strain>
    </source>
</reference>
<comment type="caution">
    <text evidence="2">The sequence shown here is derived from an EMBL/GenBank/DDBJ whole genome shotgun (WGS) entry which is preliminary data.</text>
</comment>
<name>A0A317X349_9EURO</name>
<evidence type="ECO:0000313" key="3">
    <source>
        <dbReference type="Proteomes" id="UP000246702"/>
    </source>
</evidence>